<feature type="region of interest" description="Disordered" evidence="5">
    <location>
        <begin position="354"/>
        <end position="405"/>
    </location>
</feature>
<evidence type="ECO:0000256" key="1">
    <source>
        <dbReference type="ARBA" id="ARBA00004370"/>
    </source>
</evidence>
<evidence type="ECO:0000313" key="9">
    <source>
        <dbReference type="Proteomes" id="UP000198822"/>
    </source>
</evidence>
<dbReference type="InterPro" id="IPR006685">
    <property type="entry name" value="MscS_channel_2nd"/>
</dbReference>
<dbReference type="SUPFAM" id="SSF50182">
    <property type="entry name" value="Sm-like ribonucleoproteins"/>
    <property type="match status" value="1"/>
</dbReference>
<dbReference type="OrthoDB" id="9792218at2"/>
<dbReference type="Proteomes" id="UP000198822">
    <property type="component" value="Chromosome I"/>
</dbReference>
<dbReference type="GO" id="GO:0016020">
    <property type="term" value="C:membrane"/>
    <property type="evidence" value="ECO:0007669"/>
    <property type="project" value="UniProtKB-SubCell"/>
</dbReference>
<evidence type="ECO:0000256" key="3">
    <source>
        <dbReference type="ARBA" id="ARBA00022989"/>
    </source>
</evidence>
<dbReference type="InterPro" id="IPR023408">
    <property type="entry name" value="MscS_beta-dom_sf"/>
</dbReference>
<feature type="transmembrane region" description="Helical" evidence="6">
    <location>
        <begin position="90"/>
        <end position="119"/>
    </location>
</feature>
<gene>
    <name evidence="8" type="ORF">SAMN04489720_2525</name>
</gene>
<dbReference type="STRING" id="399736.SAMN04489720_2525"/>
<evidence type="ECO:0000256" key="2">
    <source>
        <dbReference type="ARBA" id="ARBA00022692"/>
    </source>
</evidence>
<reference evidence="9" key="1">
    <citation type="submission" date="2016-10" db="EMBL/GenBank/DDBJ databases">
        <authorList>
            <person name="Varghese N."/>
            <person name="Submissions S."/>
        </authorList>
    </citation>
    <scope>NUCLEOTIDE SEQUENCE [LARGE SCALE GENOMIC DNA]</scope>
    <source>
        <strain evidence="9">DSM 22002</strain>
    </source>
</reference>
<keyword evidence="2 6" id="KW-0812">Transmembrane</keyword>
<keyword evidence="9" id="KW-1185">Reference proteome</keyword>
<dbReference type="Pfam" id="PF00924">
    <property type="entry name" value="MS_channel_2nd"/>
    <property type="match status" value="1"/>
</dbReference>
<dbReference type="InterPro" id="IPR010920">
    <property type="entry name" value="LSM_dom_sf"/>
</dbReference>
<dbReference type="AlphaFoldDB" id="A0A1G8FLB6"/>
<organism evidence="8 9">
    <name type="scientific">Agrococcus jejuensis</name>
    <dbReference type="NCBI Taxonomy" id="399736"/>
    <lineage>
        <taxon>Bacteria</taxon>
        <taxon>Bacillati</taxon>
        <taxon>Actinomycetota</taxon>
        <taxon>Actinomycetes</taxon>
        <taxon>Micrococcales</taxon>
        <taxon>Microbacteriaceae</taxon>
        <taxon>Agrococcus</taxon>
    </lineage>
</organism>
<dbReference type="PANTHER" id="PTHR30566">
    <property type="entry name" value="YNAI-RELATED MECHANOSENSITIVE ION CHANNEL"/>
    <property type="match status" value="1"/>
</dbReference>
<dbReference type="GO" id="GO:0055085">
    <property type="term" value="P:transmembrane transport"/>
    <property type="evidence" value="ECO:0007669"/>
    <property type="project" value="InterPro"/>
</dbReference>
<dbReference type="RefSeq" id="WP_092505508.1">
    <property type="nucleotide sequence ID" value="NZ_LT629695.1"/>
</dbReference>
<dbReference type="Gene3D" id="2.30.30.60">
    <property type="match status" value="1"/>
</dbReference>
<evidence type="ECO:0000313" key="8">
    <source>
        <dbReference type="EMBL" id="SDH82869.1"/>
    </source>
</evidence>
<evidence type="ECO:0000256" key="5">
    <source>
        <dbReference type="SAM" id="MobiDB-lite"/>
    </source>
</evidence>
<feature type="transmembrane region" description="Helical" evidence="6">
    <location>
        <begin position="140"/>
        <end position="159"/>
    </location>
</feature>
<evidence type="ECO:0000256" key="6">
    <source>
        <dbReference type="SAM" id="Phobius"/>
    </source>
</evidence>
<evidence type="ECO:0000256" key="4">
    <source>
        <dbReference type="ARBA" id="ARBA00023136"/>
    </source>
</evidence>
<feature type="compositionally biased region" description="Basic and acidic residues" evidence="5">
    <location>
        <begin position="380"/>
        <end position="405"/>
    </location>
</feature>
<sequence length="405" mass="43385">MPEVVSEDVTQSIDLLLQLAIAAGIAVVAAIAASIVLVGVVAAITRSRTRIVAVRRPLRWPVATLAGTIAFAIAFASLGIQTELGTAGDVIAHALLIATIAQGAWLVVRILGVAGDAVLARYGATEGDRHRRKVHTQIAIMRRVLVVVIVVIAIGAALFTFEGARVAGTSLLASAGVASLVAGLAAQSVLGNVFAGLQLVGSDALRVDDVVVVEGHWGTIEEVTLTYVVVKIWDDRRLVLPSTYFTSTPFENWTRTSSELLGGVELDVDWRVPVDAMRAELVRVVEGSELWDERLQLLQVTDAVGGMVRVRVLVSAVDSAALADLRCLVRERLVDFLRAEHPEALPLQRIEVAQQRAPEPRRSEPATGDVPGLFSGDAEAEARREEFTHPIDIVRPESADADVRR</sequence>
<proteinExistence type="predicted"/>
<feature type="transmembrane region" description="Helical" evidence="6">
    <location>
        <begin position="20"/>
        <end position="45"/>
    </location>
</feature>
<comment type="subcellular location">
    <subcellularLocation>
        <location evidence="1">Membrane</location>
    </subcellularLocation>
</comment>
<evidence type="ECO:0000259" key="7">
    <source>
        <dbReference type="Pfam" id="PF00924"/>
    </source>
</evidence>
<feature type="transmembrane region" description="Helical" evidence="6">
    <location>
        <begin position="57"/>
        <end position="78"/>
    </location>
</feature>
<dbReference type="EMBL" id="LT629695">
    <property type="protein sequence ID" value="SDH82869.1"/>
    <property type="molecule type" value="Genomic_DNA"/>
</dbReference>
<keyword evidence="4 6" id="KW-0472">Membrane</keyword>
<dbReference type="PANTHER" id="PTHR30566:SF25">
    <property type="entry name" value="INNER MEMBRANE PROTEIN"/>
    <property type="match status" value="1"/>
</dbReference>
<protein>
    <submittedName>
        <fullName evidence="8">Small-conductance mechanosensitive channel</fullName>
    </submittedName>
</protein>
<name>A0A1G8FLB6_9MICO</name>
<keyword evidence="3 6" id="KW-1133">Transmembrane helix</keyword>
<accession>A0A1G8FLB6</accession>
<dbReference type="Gene3D" id="1.10.287.1260">
    <property type="match status" value="1"/>
</dbReference>
<feature type="domain" description="Mechanosensitive ion channel MscS" evidence="7">
    <location>
        <begin position="189"/>
        <end position="255"/>
    </location>
</feature>